<sequence length="212" mass="22765">MAERELPRADDEARPAVRDDPGCDGREGEPIAHQCAQDAAAPADGDRDDRPENRSAESRRQSGLDDLLRLLWQVDDGDRRRAGMPSRDGLVSCPLARMAGDQACEVAGERERRPRVHGDELRAGLAVELEEARRVVVAAREEAVPEARVRELAVLLCDLVGAGGVVPPAPAAVGDEVDGRHARDGALAAEETGDTGGVERELCIGEWLRDDG</sequence>
<keyword evidence="3" id="KW-1185">Reference proteome</keyword>
<protein>
    <submittedName>
        <fullName evidence="2">Uncharacterized protein</fullName>
    </submittedName>
</protein>
<feature type="region of interest" description="Disordered" evidence="1">
    <location>
        <begin position="1"/>
        <end position="62"/>
    </location>
</feature>
<dbReference type="Proteomes" id="UP000230002">
    <property type="component" value="Unassembled WGS sequence"/>
</dbReference>
<gene>
    <name evidence="2" type="ORF">GSI_01999</name>
</gene>
<proteinExistence type="predicted"/>
<evidence type="ECO:0000256" key="1">
    <source>
        <dbReference type="SAM" id="MobiDB-lite"/>
    </source>
</evidence>
<organism evidence="2 3">
    <name type="scientific">Ganoderma sinense ZZ0214-1</name>
    <dbReference type="NCBI Taxonomy" id="1077348"/>
    <lineage>
        <taxon>Eukaryota</taxon>
        <taxon>Fungi</taxon>
        <taxon>Dikarya</taxon>
        <taxon>Basidiomycota</taxon>
        <taxon>Agaricomycotina</taxon>
        <taxon>Agaricomycetes</taxon>
        <taxon>Polyporales</taxon>
        <taxon>Polyporaceae</taxon>
        <taxon>Ganoderma</taxon>
    </lineage>
</organism>
<dbReference type="AlphaFoldDB" id="A0A2G8SNC9"/>
<name>A0A2G8SNC9_9APHY</name>
<accession>A0A2G8SNC9</accession>
<reference evidence="2 3" key="1">
    <citation type="journal article" date="2015" name="Sci. Rep.">
        <title>Chromosome-level genome map provides insights into diverse defense mechanisms in the medicinal fungus Ganoderma sinense.</title>
        <authorList>
            <person name="Zhu Y."/>
            <person name="Xu J."/>
            <person name="Sun C."/>
            <person name="Zhou S."/>
            <person name="Xu H."/>
            <person name="Nelson D.R."/>
            <person name="Qian J."/>
            <person name="Song J."/>
            <person name="Luo H."/>
            <person name="Xiang L."/>
            <person name="Li Y."/>
            <person name="Xu Z."/>
            <person name="Ji A."/>
            <person name="Wang L."/>
            <person name="Lu S."/>
            <person name="Hayward A."/>
            <person name="Sun W."/>
            <person name="Li X."/>
            <person name="Schwartz D.C."/>
            <person name="Wang Y."/>
            <person name="Chen S."/>
        </authorList>
    </citation>
    <scope>NUCLEOTIDE SEQUENCE [LARGE SCALE GENOMIC DNA]</scope>
    <source>
        <strain evidence="2 3">ZZ0214-1</strain>
    </source>
</reference>
<feature type="compositionally biased region" description="Basic and acidic residues" evidence="1">
    <location>
        <begin position="44"/>
        <end position="62"/>
    </location>
</feature>
<evidence type="ECO:0000313" key="2">
    <source>
        <dbReference type="EMBL" id="PIL35274.1"/>
    </source>
</evidence>
<comment type="caution">
    <text evidence="2">The sequence shown here is derived from an EMBL/GenBank/DDBJ whole genome shotgun (WGS) entry which is preliminary data.</text>
</comment>
<evidence type="ECO:0000313" key="3">
    <source>
        <dbReference type="Proteomes" id="UP000230002"/>
    </source>
</evidence>
<dbReference type="EMBL" id="AYKW01000003">
    <property type="protein sequence ID" value="PIL35274.1"/>
    <property type="molecule type" value="Genomic_DNA"/>
</dbReference>
<feature type="compositionally biased region" description="Basic and acidic residues" evidence="1">
    <location>
        <begin position="1"/>
        <end position="30"/>
    </location>
</feature>